<reference evidence="1 2" key="1">
    <citation type="submission" date="2017-06" db="EMBL/GenBank/DDBJ databases">
        <title>Salmonella reference genomes for public health.</title>
        <authorList>
            <person name="Robertson J."/>
            <person name="Yoshida C."/>
            <person name="Gurnik S."/>
            <person name="Nash J."/>
        </authorList>
    </citation>
    <scope>NUCLEOTIDE SEQUENCE [LARGE SCALE GENOMIC DNA]</scope>
    <source>
        <strain evidence="1 2">S-1643</strain>
    </source>
</reference>
<dbReference type="Proteomes" id="UP000197157">
    <property type="component" value="Chromosome"/>
</dbReference>
<evidence type="ECO:0000313" key="1">
    <source>
        <dbReference type="EMBL" id="ASG17015.1"/>
    </source>
</evidence>
<name>A0A2C9P0S4_SALET</name>
<proteinExistence type="predicted"/>
<dbReference type="AlphaFoldDB" id="A0A2C9P0S4"/>
<organism evidence="1 2">
    <name type="scientific">Salmonella enterica subsp. enterica serovar Macclesfield str. S-1643</name>
    <dbReference type="NCBI Taxonomy" id="1242107"/>
    <lineage>
        <taxon>Bacteria</taxon>
        <taxon>Pseudomonadati</taxon>
        <taxon>Pseudomonadota</taxon>
        <taxon>Gammaproteobacteria</taxon>
        <taxon>Enterobacterales</taxon>
        <taxon>Enterobacteriaceae</taxon>
        <taxon>Salmonella</taxon>
    </lineage>
</organism>
<gene>
    <name evidence="1" type="ORF">LFZ25_14200</name>
</gene>
<accession>A0A2C9P0S4</accession>
<sequence>MQKYLTLYTHRHRSGWLRAFNRGIYVILSELSILPLNATSYSVGINRQYSCNAIYFYGNN</sequence>
<evidence type="ECO:0000313" key="2">
    <source>
        <dbReference type="Proteomes" id="UP000197157"/>
    </source>
</evidence>
<dbReference type="EMBL" id="CP022117">
    <property type="protein sequence ID" value="ASG17015.1"/>
    <property type="molecule type" value="Genomic_DNA"/>
</dbReference>
<protein>
    <submittedName>
        <fullName evidence="1">Uncharacterized protein</fullName>
    </submittedName>
</protein>